<organism evidence="1 2">
    <name type="scientific">Lacipirellula parvula</name>
    <dbReference type="NCBI Taxonomy" id="2650471"/>
    <lineage>
        <taxon>Bacteria</taxon>
        <taxon>Pseudomonadati</taxon>
        <taxon>Planctomycetota</taxon>
        <taxon>Planctomycetia</taxon>
        <taxon>Pirellulales</taxon>
        <taxon>Lacipirellulaceae</taxon>
        <taxon>Lacipirellula</taxon>
    </lineage>
</organism>
<gene>
    <name evidence="1" type="ORF">PLANPX_1212</name>
</gene>
<evidence type="ECO:0000313" key="2">
    <source>
        <dbReference type="Proteomes" id="UP000326837"/>
    </source>
</evidence>
<dbReference type="Proteomes" id="UP000326837">
    <property type="component" value="Chromosome"/>
</dbReference>
<sequence>MPVPVIIDLPNGDTLEAGDPSWPEIASAKWNRPSDDGYIEWTQSICRHSDGRLLAYVVMLPPSGILRTAGEILADDSLLVDTMEALAKKFDVPTNVPYSCIQRYKRVAGKK</sequence>
<reference evidence="2" key="1">
    <citation type="submission" date="2019-10" db="EMBL/GenBank/DDBJ databases">
        <title>Lacipirellula parvula gen. nov., sp. nov., representing a lineage of planctomycetes widespread in freshwater anoxic habitats, and description of the family Lacipirellulaceae.</title>
        <authorList>
            <person name="Dedysh S.N."/>
            <person name="Kulichevskaya I.S."/>
            <person name="Beletsky A.V."/>
            <person name="Rakitin A.L."/>
            <person name="Mardanov A.V."/>
            <person name="Ivanova A.A."/>
            <person name="Saltykova V.X."/>
            <person name="Rijpstra W.I.C."/>
            <person name="Sinninghe Damste J.S."/>
            <person name="Ravin N.V."/>
        </authorList>
    </citation>
    <scope>NUCLEOTIDE SEQUENCE [LARGE SCALE GENOMIC DNA]</scope>
    <source>
        <strain evidence="2">PX69</strain>
    </source>
</reference>
<name>A0A5K7X4X9_9BACT</name>
<dbReference type="RefSeq" id="WP_152097712.1">
    <property type="nucleotide sequence ID" value="NZ_AP021861.1"/>
</dbReference>
<keyword evidence="2" id="KW-1185">Reference proteome</keyword>
<dbReference type="AlphaFoldDB" id="A0A5K7X4X9"/>
<dbReference type="KEGG" id="lpav:PLANPX_1212"/>
<protein>
    <submittedName>
        <fullName evidence="1">Uncharacterized protein</fullName>
    </submittedName>
</protein>
<evidence type="ECO:0000313" key="1">
    <source>
        <dbReference type="EMBL" id="BBO31600.1"/>
    </source>
</evidence>
<accession>A0A5K7X4X9</accession>
<proteinExistence type="predicted"/>
<dbReference type="EMBL" id="AP021861">
    <property type="protein sequence ID" value="BBO31600.1"/>
    <property type="molecule type" value="Genomic_DNA"/>
</dbReference>